<organism evidence="4 5">
    <name type="scientific">Variovorax paradoxus</name>
    <dbReference type="NCBI Taxonomy" id="34073"/>
    <lineage>
        <taxon>Bacteria</taxon>
        <taxon>Pseudomonadati</taxon>
        <taxon>Pseudomonadota</taxon>
        <taxon>Betaproteobacteria</taxon>
        <taxon>Burkholderiales</taxon>
        <taxon>Comamonadaceae</taxon>
        <taxon>Variovorax</taxon>
    </lineage>
</organism>
<keyword evidence="1" id="KW-0238">DNA-binding</keyword>
<feature type="region of interest" description="Disordered" evidence="2">
    <location>
        <begin position="101"/>
        <end position="160"/>
    </location>
</feature>
<dbReference type="Gene3D" id="1.10.260.40">
    <property type="entry name" value="lambda repressor-like DNA-binding domains"/>
    <property type="match status" value="1"/>
</dbReference>
<accession>A0A5Q0M501</accession>
<evidence type="ECO:0000256" key="1">
    <source>
        <dbReference type="ARBA" id="ARBA00023125"/>
    </source>
</evidence>
<dbReference type="CDD" id="cd00093">
    <property type="entry name" value="HTH_XRE"/>
    <property type="match status" value="1"/>
</dbReference>
<protein>
    <submittedName>
        <fullName evidence="4">Helix-turn-helix domain-containing protein</fullName>
    </submittedName>
</protein>
<dbReference type="AlphaFoldDB" id="A0A5Q0M501"/>
<proteinExistence type="predicted"/>
<evidence type="ECO:0000313" key="4">
    <source>
        <dbReference type="EMBL" id="QFZ83522.1"/>
    </source>
</evidence>
<dbReference type="PROSITE" id="PS50943">
    <property type="entry name" value="HTH_CROC1"/>
    <property type="match status" value="1"/>
</dbReference>
<dbReference type="PANTHER" id="PTHR46797">
    <property type="entry name" value="HTH-TYPE TRANSCRIPTIONAL REGULATOR"/>
    <property type="match status" value="1"/>
</dbReference>
<dbReference type="PANTHER" id="PTHR46797:SF1">
    <property type="entry name" value="METHYLPHOSPHONATE SYNTHASE"/>
    <property type="match status" value="1"/>
</dbReference>
<evidence type="ECO:0000259" key="3">
    <source>
        <dbReference type="PROSITE" id="PS50943"/>
    </source>
</evidence>
<dbReference type="InterPro" id="IPR050807">
    <property type="entry name" value="TransReg_Diox_bact_type"/>
</dbReference>
<dbReference type="InterPro" id="IPR001387">
    <property type="entry name" value="Cro/C1-type_HTH"/>
</dbReference>
<name>A0A5Q0M501_VARPD</name>
<dbReference type="EMBL" id="CP045644">
    <property type="protein sequence ID" value="QFZ83522.1"/>
    <property type="molecule type" value="Genomic_DNA"/>
</dbReference>
<dbReference type="RefSeq" id="WP_153282235.1">
    <property type="nucleotide sequence ID" value="NZ_CP045644.1"/>
</dbReference>
<dbReference type="Pfam" id="PF13560">
    <property type="entry name" value="HTH_31"/>
    <property type="match status" value="1"/>
</dbReference>
<dbReference type="GO" id="GO:0003700">
    <property type="term" value="F:DNA-binding transcription factor activity"/>
    <property type="evidence" value="ECO:0007669"/>
    <property type="project" value="TreeGrafter"/>
</dbReference>
<dbReference type="GO" id="GO:0003677">
    <property type="term" value="F:DNA binding"/>
    <property type="evidence" value="ECO:0007669"/>
    <property type="project" value="UniProtKB-KW"/>
</dbReference>
<gene>
    <name evidence="4" type="ORF">GFK26_12505</name>
</gene>
<reference evidence="4 5" key="1">
    <citation type="submission" date="2019-10" db="EMBL/GenBank/DDBJ databases">
        <title>Complete genome sequence of Variovorax paradoxus 5C-2.</title>
        <authorList>
            <person name="Gogoleva N.E."/>
            <person name="Balkin A.S."/>
        </authorList>
    </citation>
    <scope>NUCLEOTIDE SEQUENCE [LARGE SCALE GENOMIC DNA]</scope>
    <source>
        <strain evidence="4 5">5C-2</strain>
    </source>
</reference>
<feature type="domain" description="HTH cro/C1-type" evidence="3">
    <location>
        <begin position="38"/>
        <end position="92"/>
    </location>
</feature>
<sequence>MKSSKVAVSSDLAVTSSEARATASLTRNPLSLALGENLKRIRQERGLTQQNLAFAAEMDRTFVSLCERGATNPSLYSLGTLCWCLKITMADLFAGIEYTLPPSGMTNGKKRRANQASHEPRPPSVATLKRAETMRKKKLAQQEALPATPTAGSRRRAPQA</sequence>
<dbReference type="SUPFAM" id="SSF47413">
    <property type="entry name" value="lambda repressor-like DNA-binding domains"/>
    <property type="match status" value="1"/>
</dbReference>
<dbReference type="Proteomes" id="UP000326780">
    <property type="component" value="Chromosome"/>
</dbReference>
<dbReference type="SMART" id="SM00530">
    <property type="entry name" value="HTH_XRE"/>
    <property type="match status" value="1"/>
</dbReference>
<evidence type="ECO:0000256" key="2">
    <source>
        <dbReference type="SAM" id="MobiDB-lite"/>
    </source>
</evidence>
<dbReference type="GO" id="GO:0005829">
    <property type="term" value="C:cytosol"/>
    <property type="evidence" value="ECO:0007669"/>
    <property type="project" value="TreeGrafter"/>
</dbReference>
<dbReference type="InterPro" id="IPR010982">
    <property type="entry name" value="Lambda_DNA-bd_dom_sf"/>
</dbReference>
<evidence type="ECO:0000313" key="5">
    <source>
        <dbReference type="Proteomes" id="UP000326780"/>
    </source>
</evidence>